<keyword evidence="13" id="KW-1185">Reference proteome</keyword>
<dbReference type="InterPro" id="IPR027417">
    <property type="entry name" value="P-loop_NTPase"/>
</dbReference>
<evidence type="ECO:0000256" key="6">
    <source>
        <dbReference type="ARBA" id="ARBA00022840"/>
    </source>
</evidence>
<organism evidence="12 13">
    <name type="scientific">Baia soyae</name>
    <dbReference type="NCBI Taxonomy" id="1544746"/>
    <lineage>
        <taxon>Bacteria</taxon>
        <taxon>Bacillati</taxon>
        <taxon>Bacillota</taxon>
        <taxon>Bacilli</taxon>
        <taxon>Bacillales</taxon>
        <taxon>Thermoactinomycetaceae</taxon>
        <taxon>Baia</taxon>
    </lineage>
</organism>
<evidence type="ECO:0000256" key="5">
    <source>
        <dbReference type="ARBA" id="ARBA00022741"/>
    </source>
</evidence>
<keyword evidence="6 12" id="KW-0067">ATP-binding</keyword>
<sequence length="230" mass="25740">MSGKVVLENISKWYGEGDTFVKAVDQVSLHVNKGEFIAIMGPSGSGKSTLLSIMGALLSPSEGRFLLDNQDVTKLTKNEMAQVRLEKIGFIFQSSNLVSFLSVRDQLLLVSKLAGKKEKEAKQKSDQLLERMGLFHRRNYYPEQLSGGEKQRVAIARAWMNDPELILADEPTASLDSKRGRDIVEMIAKEVKLRGKSAIMVTHDERVLDLCDRVWKIKDGQLSEHVTAHV</sequence>
<evidence type="ECO:0000256" key="9">
    <source>
        <dbReference type="ARBA" id="ARBA00024432"/>
    </source>
</evidence>
<dbReference type="PANTHER" id="PTHR24220">
    <property type="entry name" value="IMPORT ATP-BINDING PROTEIN"/>
    <property type="match status" value="1"/>
</dbReference>
<keyword evidence="3" id="KW-0813">Transport</keyword>
<dbReference type="PROSITE" id="PS50893">
    <property type="entry name" value="ABC_TRANSPORTER_2"/>
    <property type="match status" value="1"/>
</dbReference>
<reference evidence="12 13" key="1">
    <citation type="submission" date="2019-03" db="EMBL/GenBank/DDBJ databases">
        <title>Genomic Encyclopedia of Type Strains, Phase IV (KMG-IV): sequencing the most valuable type-strain genomes for metagenomic binning, comparative biology and taxonomic classification.</title>
        <authorList>
            <person name="Goeker M."/>
        </authorList>
    </citation>
    <scope>NUCLEOTIDE SEQUENCE [LARGE SCALE GENOMIC DNA]</scope>
    <source>
        <strain evidence="12 13">DSM 46831</strain>
    </source>
</reference>
<gene>
    <name evidence="12" type="ORF">EDD57_15112</name>
</gene>
<keyword evidence="7" id="KW-0472">Membrane</keyword>
<proteinExistence type="inferred from homology"/>
<dbReference type="GO" id="GO:0005886">
    <property type="term" value="C:plasma membrane"/>
    <property type="evidence" value="ECO:0007669"/>
    <property type="project" value="UniProtKB-SubCell"/>
</dbReference>
<evidence type="ECO:0000313" key="12">
    <source>
        <dbReference type="EMBL" id="TCP62731.1"/>
    </source>
</evidence>
<evidence type="ECO:0000256" key="10">
    <source>
        <dbReference type="ARBA" id="ARBA00024721"/>
    </source>
</evidence>
<dbReference type="Gene3D" id="3.40.50.300">
    <property type="entry name" value="P-loop containing nucleotide triphosphate hydrolases"/>
    <property type="match status" value="1"/>
</dbReference>
<comment type="subcellular location">
    <subcellularLocation>
        <location evidence="1">Cell membrane</location>
        <topology evidence="1">Peripheral membrane protein</topology>
    </subcellularLocation>
</comment>
<dbReference type="GO" id="GO:0022857">
    <property type="term" value="F:transmembrane transporter activity"/>
    <property type="evidence" value="ECO:0007669"/>
    <property type="project" value="TreeGrafter"/>
</dbReference>
<feature type="domain" description="ABC transporter" evidence="11">
    <location>
        <begin position="5"/>
        <end position="230"/>
    </location>
</feature>
<evidence type="ECO:0000313" key="13">
    <source>
        <dbReference type="Proteomes" id="UP000294746"/>
    </source>
</evidence>
<dbReference type="GO" id="GO:0098796">
    <property type="term" value="C:membrane protein complex"/>
    <property type="evidence" value="ECO:0007669"/>
    <property type="project" value="UniProtKB-ARBA"/>
</dbReference>
<evidence type="ECO:0000256" key="3">
    <source>
        <dbReference type="ARBA" id="ARBA00022448"/>
    </source>
</evidence>
<dbReference type="PANTHER" id="PTHR24220:SF666">
    <property type="entry name" value="HEMIN IMPORT ATP-BINDING PROTEIN HRTA-RELATED"/>
    <property type="match status" value="1"/>
</dbReference>
<dbReference type="InterPro" id="IPR003593">
    <property type="entry name" value="AAA+_ATPase"/>
</dbReference>
<evidence type="ECO:0000256" key="1">
    <source>
        <dbReference type="ARBA" id="ARBA00004202"/>
    </source>
</evidence>
<dbReference type="SUPFAM" id="SSF52540">
    <property type="entry name" value="P-loop containing nucleoside triphosphate hydrolases"/>
    <property type="match status" value="1"/>
</dbReference>
<dbReference type="RefSeq" id="WP_131849819.1">
    <property type="nucleotide sequence ID" value="NZ_SLXV01000051.1"/>
</dbReference>
<keyword evidence="5" id="KW-0547">Nucleotide-binding</keyword>
<dbReference type="GO" id="GO:0005524">
    <property type="term" value="F:ATP binding"/>
    <property type="evidence" value="ECO:0007669"/>
    <property type="project" value="UniProtKB-KW"/>
</dbReference>
<dbReference type="CDD" id="cd03255">
    <property type="entry name" value="ABC_MJ0796_LolCDE_FtsE"/>
    <property type="match status" value="1"/>
</dbReference>
<evidence type="ECO:0000256" key="2">
    <source>
        <dbReference type="ARBA" id="ARBA00011131"/>
    </source>
</evidence>
<dbReference type="InterPro" id="IPR003439">
    <property type="entry name" value="ABC_transporter-like_ATP-bd"/>
</dbReference>
<name>A0A4R2RS61_9BACL</name>
<dbReference type="PROSITE" id="PS00211">
    <property type="entry name" value="ABC_TRANSPORTER_1"/>
    <property type="match status" value="1"/>
</dbReference>
<accession>A0A4R2RS61</accession>
<dbReference type="InterPro" id="IPR015854">
    <property type="entry name" value="ABC_transpr_LolD-like"/>
</dbReference>
<evidence type="ECO:0000256" key="7">
    <source>
        <dbReference type="ARBA" id="ARBA00023136"/>
    </source>
</evidence>
<comment type="caution">
    <text evidence="12">The sequence shown here is derived from an EMBL/GenBank/DDBJ whole genome shotgun (WGS) entry which is preliminary data.</text>
</comment>
<dbReference type="Proteomes" id="UP000294746">
    <property type="component" value="Unassembled WGS sequence"/>
</dbReference>
<dbReference type="InterPro" id="IPR017911">
    <property type="entry name" value="MacB-like_ATP-bd"/>
</dbReference>
<dbReference type="SMART" id="SM00382">
    <property type="entry name" value="AAA"/>
    <property type="match status" value="1"/>
</dbReference>
<dbReference type="FunFam" id="3.40.50.300:FF:000032">
    <property type="entry name" value="Export ABC transporter ATP-binding protein"/>
    <property type="match status" value="1"/>
</dbReference>
<comment type="similarity">
    <text evidence="8">Belongs to the ABC transporter superfamily. HrtA family.</text>
</comment>
<dbReference type="AlphaFoldDB" id="A0A4R2RS61"/>
<comment type="subunit">
    <text evidence="2">The complex is composed of two ATP-binding proteins (HrtA), two transmembrane proteins (HrtB) and a solute-binding protein.</text>
</comment>
<comment type="function">
    <text evidence="10">Part of the ABC transporter complex hrt involved in hemin import. Responsible for energy coupling to the transport system.</text>
</comment>
<dbReference type="GO" id="GO:0016887">
    <property type="term" value="F:ATP hydrolysis activity"/>
    <property type="evidence" value="ECO:0007669"/>
    <property type="project" value="InterPro"/>
</dbReference>
<dbReference type="InterPro" id="IPR017871">
    <property type="entry name" value="ABC_transporter-like_CS"/>
</dbReference>
<dbReference type="OrthoDB" id="9791546at2"/>
<dbReference type="EMBL" id="SLXV01000051">
    <property type="protein sequence ID" value="TCP62731.1"/>
    <property type="molecule type" value="Genomic_DNA"/>
</dbReference>
<evidence type="ECO:0000259" key="11">
    <source>
        <dbReference type="PROSITE" id="PS50893"/>
    </source>
</evidence>
<keyword evidence="4" id="KW-1003">Cell membrane</keyword>
<evidence type="ECO:0000256" key="4">
    <source>
        <dbReference type="ARBA" id="ARBA00022475"/>
    </source>
</evidence>
<dbReference type="Pfam" id="PF00005">
    <property type="entry name" value="ABC_tran"/>
    <property type="match status" value="1"/>
</dbReference>
<evidence type="ECO:0000256" key="8">
    <source>
        <dbReference type="ARBA" id="ARBA00024359"/>
    </source>
</evidence>
<protein>
    <recommendedName>
        <fullName evidence="9">Putative hemin import ATP-binding protein HrtA</fullName>
    </recommendedName>
</protein>